<dbReference type="Proteomes" id="UP000245396">
    <property type="component" value="Unassembled WGS sequence"/>
</dbReference>
<gene>
    <name evidence="1" type="ORF">C7441_101321</name>
</gene>
<keyword evidence="2" id="KW-1185">Reference proteome</keyword>
<evidence type="ECO:0000313" key="1">
    <source>
        <dbReference type="EMBL" id="PWJ86441.1"/>
    </source>
</evidence>
<evidence type="ECO:0000313" key="2">
    <source>
        <dbReference type="Proteomes" id="UP000245396"/>
    </source>
</evidence>
<comment type="caution">
    <text evidence="1">The sequence shown here is derived from an EMBL/GenBank/DDBJ whole genome shotgun (WGS) entry which is preliminary data.</text>
</comment>
<accession>A0A316C9J0</accession>
<name>A0A316C9J0_PSESE</name>
<protein>
    <submittedName>
        <fullName evidence="1">Uncharacterized protein</fullName>
    </submittedName>
</protein>
<proteinExistence type="predicted"/>
<reference evidence="1 2" key="1">
    <citation type="submission" date="2018-05" db="EMBL/GenBank/DDBJ databases">
        <title>Genomic Encyclopedia of Type Strains, Phase IV (KMG-IV): sequencing the most valuable type-strain genomes for metagenomic binning, comparative biology and taxonomic classification.</title>
        <authorList>
            <person name="Goeker M."/>
        </authorList>
    </citation>
    <scope>NUCLEOTIDE SEQUENCE [LARGE SCALE GENOMIC DNA]</scope>
    <source>
        <strain evidence="1 2">DSM 6986</strain>
    </source>
</reference>
<dbReference type="AlphaFoldDB" id="A0A316C9J0"/>
<organism evidence="1 2">
    <name type="scientific">Pseudaminobacter salicylatoxidans</name>
    <dbReference type="NCBI Taxonomy" id="93369"/>
    <lineage>
        <taxon>Bacteria</taxon>
        <taxon>Pseudomonadati</taxon>
        <taxon>Pseudomonadota</taxon>
        <taxon>Alphaproteobacteria</taxon>
        <taxon>Hyphomicrobiales</taxon>
        <taxon>Phyllobacteriaceae</taxon>
        <taxon>Pseudaminobacter</taxon>
    </lineage>
</organism>
<dbReference type="EMBL" id="QGGG01000001">
    <property type="protein sequence ID" value="PWJ86441.1"/>
    <property type="molecule type" value="Genomic_DNA"/>
</dbReference>
<sequence>MNRAAFTHPRTVPVGAFAQTLSQAFETLQNRSPIWFVTVIAYHIIPLQHARINRNLEDAMQLGEGPVVNLGFDLGTGELPG</sequence>